<feature type="binding site" evidence="1">
    <location>
        <position position="191"/>
    </location>
    <ligand>
        <name>ATP</name>
        <dbReference type="ChEBI" id="CHEBI:30616"/>
    </ligand>
</feature>
<dbReference type="GO" id="GO:0030154">
    <property type="term" value="P:cell differentiation"/>
    <property type="evidence" value="ECO:0007669"/>
    <property type="project" value="TreeGrafter"/>
</dbReference>
<dbReference type="GO" id="GO:0005126">
    <property type="term" value="F:cytokine receptor binding"/>
    <property type="evidence" value="ECO:0007669"/>
    <property type="project" value="TreeGrafter"/>
</dbReference>
<evidence type="ECO:0000313" key="4">
    <source>
        <dbReference type="Proteomes" id="UP000192532"/>
    </source>
</evidence>
<dbReference type="RefSeq" id="WP_084868551.1">
    <property type="nucleotide sequence ID" value="NZ_LNVH01000005.1"/>
</dbReference>
<keyword evidence="3" id="KW-0808">Transferase</keyword>
<dbReference type="GO" id="GO:0007259">
    <property type="term" value="P:cell surface receptor signaling pathway via JAK-STAT"/>
    <property type="evidence" value="ECO:0007669"/>
    <property type="project" value="TreeGrafter"/>
</dbReference>
<keyword evidence="3" id="KW-0418">Kinase</keyword>
<dbReference type="GO" id="GO:0005829">
    <property type="term" value="C:cytosol"/>
    <property type="evidence" value="ECO:0007669"/>
    <property type="project" value="TreeGrafter"/>
</dbReference>
<evidence type="ECO:0000256" key="1">
    <source>
        <dbReference type="PROSITE-ProRule" id="PRU10141"/>
    </source>
</evidence>
<evidence type="ECO:0000313" key="3">
    <source>
        <dbReference type="EMBL" id="ORJ31960.1"/>
    </source>
</evidence>
<dbReference type="CDD" id="cd00180">
    <property type="entry name" value="PKc"/>
    <property type="match status" value="1"/>
</dbReference>
<reference evidence="3 4" key="1">
    <citation type="journal article" date="2016" name="PLoS ONE">
        <title>Comparative Genomics Analysis of Streptococcus tigurinus Strains Identifies Genetic Elements Specifically and Uniquely Present in Highly Virulent Strains.</title>
        <authorList>
            <person name="Diene S.M."/>
            <person name="Francois P."/>
            <person name="Zbinden A."/>
            <person name="Entenza J.M."/>
            <person name="Resch G."/>
        </authorList>
    </citation>
    <scope>NUCLEOTIDE SEQUENCE [LARGE SCALE GENOMIC DNA]</scope>
    <source>
        <strain evidence="3 4">859</strain>
    </source>
</reference>
<comment type="caution">
    <text evidence="3">The sequence shown here is derived from an EMBL/GenBank/DDBJ whole genome shotgun (WGS) entry which is preliminary data.</text>
</comment>
<dbReference type="EMBL" id="LNVH01000005">
    <property type="protein sequence ID" value="ORJ31960.1"/>
    <property type="molecule type" value="Genomic_DNA"/>
</dbReference>
<keyword evidence="1" id="KW-0547">Nucleotide-binding</keyword>
<dbReference type="InterPro" id="IPR011009">
    <property type="entry name" value="Kinase-like_dom_sf"/>
</dbReference>
<dbReference type="PANTHER" id="PTHR45807:SF7">
    <property type="entry name" value="TYROSINE-PROTEIN KINASE HOPSCOTCH"/>
    <property type="match status" value="1"/>
</dbReference>
<dbReference type="Proteomes" id="UP000192532">
    <property type="component" value="Unassembled WGS sequence"/>
</dbReference>
<dbReference type="AlphaFoldDB" id="A0A1X0WYR0"/>
<protein>
    <submittedName>
        <fullName evidence="3">Serine/threonine protein kinase</fullName>
    </submittedName>
</protein>
<dbReference type="SUPFAM" id="SSF56112">
    <property type="entry name" value="Protein kinase-like (PK-like)"/>
    <property type="match status" value="1"/>
</dbReference>
<dbReference type="PROSITE" id="PS50011">
    <property type="entry name" value="PROTEIN_KINASE_DOM"/>
    <property type="match status" value="1"/>
</dbReference>
<dbReference type="GO" id="GO:0005524">
    <property type="term" value="F:ATP binding"/>
    <property type="evidence" value="ECO:0007669"/>
    <property type="project" value="UniProtKB-UniRule"/>
</dbReference>
<keyword evidence="1" id="KW-0067">ATP-binding</keyword>
<dbReference type="InterPro" id="IPR008266">
    <property type="entry name" value="Tyr_kinase_AS"/>
</dbReference>
<dbReference type="GO" id="GO:0004674">
    <property type="term" value="F:protein serine/threonine kinase activity"/>
    <property type="evidence" value="ECO:0007669"/>
    <property type="project" value="UniProtKB-KW"/>
</dbReference>
<dbReference type="GO" id="GO:0035556">
    <property type="term" value="P:intracellular signal transduction"/>
    <property type="evidence" value="ECO:0007669"/>
    <property type="project" value="TreeGrafter"/>
</dbReference>
<dbReference type="PROSITE" id="PS00109">
    <property type="entry name" value="PROTEIN_KINASE_TYR"/>
    <property type="match status" value="1"/>
</dbReference>
<dbReference type="PANTHER" id="PTHR45807">
    <property type="entry name" value="TYROSINE-PROTEIN KINASE HOPSCOTCH"/>
    <property type="match status" value="1"/>
</dbReference>
<keyword evidence="3" id="KW-0723">Serine/threonine-protein kinase</keyword>
<proteinExistence type="predicted"/>
<dbReference type="GO" id="GO:0019221">
    <property type="term" value="P:cytokine-mediated signaling pathway"/>
    <property type="evidence" value="ECO:0007669"/>
    <property type="project" value="TreeGrafter"/>
</dbReference>
<feature type="domain" description="Protein kinase" evidence="2">
    <location>
        <begin position="158"/>
        <end position="399"/>
    </location>
</feature>
<dbReference type="InterPro" id="IPR017441">
    <property type="entry name" value="Protein_kinase_ATP_BS"/>
</dbReference>
<sequence length="399" mass="46682">MISVNNNVKLLNSIVGIERDYLAYFGKEFAIDYEHLYKDIFDDRLSQLCSSIHYQLVKGLRILNDSINGGRHFWAEPSRDLIKSISLSNRFVNNLKNSGEKVRIVEYYDKVLKKCNSFLSSSGGSPVPDDMSEVELYYELPIFEISDIVEFPNNTIQRFQLKTVGDGSYATVFSFYDENYNKTFALKRAKKTILFKDLERFYLEFDIMKQLHSPYVLEVYSIDKTKNEYVMEYADTSLFKYIKTHNQKLTFTERMNLGYQIIKGFEYLAKKDILHRDISPNNILIKEYDDVKIIKIADLGNVKLSNSMLTSLDTEIRGAFNDYSGLQRVGFSNYNFHFEGFALSKLLYFVLTGRYKDFTKFEYSNLEEFINKGTNPNLNQRFSDINELKRAFSKIKPPY</sequence>
<dbReference type="GO" id="GO:0004715">
    <property type="term" value="F:non-membrane spanning protein tyrosine kinase activity"/>
    <property type="evidence" value="ECO:0007669"/>
    <property type="project" value="TreeGrafter"/>
</dbReference>
<accession>A0A1X0WYR0</accession>
<organism evidence="3 4">
    <name type="scientific">Streptococcus oralis subsp. tigurinus</name>
    <dbReference type="NCBI Taxonomy" id="1077464"/>
    <lineage>
        <taxon>Bacteria</taxon>
        <taxon>Bacillati</taxon>
        <taxon>Bacillota</taxon>
        <taxon>Bacilli</taxon>
        <taxon>Lactobacillales</taxon>
        <taxon>Streptococcaceae</taxon>
        <taxon>Streptococcus</taxon>
    </lineage>
</organism>
<dbReference type="Gene3D" id="1.10.510.10">
    <property type="entry name" value="Transferase(Phosphotransferase) domain 1"/>
    <property type="match status" value="1"/>
</dbReference>
<dbReference type="InterPro" id="IPR051286">
    <property type="entry name" value="JAK"/>
</dbReference>
<gene>
    <name evidence="3" type="ORF">ATE37_09785</name>
</gene>
<evidence type="ECO:0000259" key="2">
    <source>
        <dbReference type="PROSITE" id="PS50011"/>
    </source>
</evidence>
<dbReference type="InterPro" id="IPR000719">
    <property type="entry name" value="Prot_kinase_dom"/>
</dbReference>
<name>A0A1X0WYR0_STROR</name>
<dbReference type="Pfam" id="PF00069">
    <property type="entry name" value="Pkinase"/>
    <property type="match status" value="1"/>
</dbReference>
<dbReference type="PROSITE" id="PS00107">
    <property type="entry name" value="PROTEIN_KINASE_ATP"/>
    <property type="match status" value="1"/>
</dbReference>